<proteinExistence type="inferred from homology"/>
<dbReference type="GO" id="GO:0005506">
    <property type="term" value="F:iron ion binding"/>
    <property type="evidence" value="ECO:0007669"/>
    <property type="project" value="InterPro"/>
</dbReference>
<reference evidence="13 14" key="1">
    <citation type="submission" date="2019-12" db="EMBL/GenBank/DDBJ databases">
        <authorList>
            <person name="Jiao W.-B."/>
            <person name="Schneeberger K."/>
        </authorList>
    </citation>
    <scope>NUCLEOTIDE SEQUENCE [LARGE SCALE GENOMIC DNA]</scope>
    <source>
        <strain evidence="14">cv. C24</strain>
    </source>
</reference>
<gene>
    <name evidence="13" type="ORF">C24_LOCUS13267</name>
</gene>
<dbReference type="PROSITE" id="PS00086">
    <property type="entry name" value="CYTOCHROME_P450"/>
    <property type="match status" value="2"/>
</dbReference>
<evidence type="ECO:0000256" key="6">
    <source>
        <dbReference type="ARBA" id="ARBA00022723"/>
    </source>
</evidence>
<comment type="similarity">
    <text evidence="3">Belongs to the cytochrome P450 family.</text>
</comment>
<dbReference type="GO" id="GO:0016705">
    <property type="term" value="F:oxidoreductase activity, acting on paired donors, with incorporation or reduction of molecular oxygen"/>
    <property type="evidence" value="ECO:0007669"/>
    <property type="project" value="InterPro"/>
</dbReference>
<dbReference type="GO" id="GO:0016020">
    <property type="term" value="C:membrane"/>
    <property type="evidence" value="ECO:0007669"/>
    <property type="project" value="UniProtKB-SubCell"/>
</dbReference>
<evidence type="ECO:0000256" key="8">
    <source>
        <dbReference type="ARBA" id="ARBA00023002"/>
    </source>
</evidence>
<evidence type="ECO:0000256" key="4">
    <source>
        <dbReference type="ARBA" id="ARBA00022617"/>
    </source>
</evidence>
<dbReference type="ExpressionAtlas" id="A0A5S9XFF8">
    <property type="expression patterns" value="baseline and differential"/>
</dbReference>
<evidence type="ECO:0000256" key="7">
    <source>
        <dbReference type="ARBA" id="ARBA00022989"/>
    </source>
</evidence>
<evidence type="ECO:0000256" key="3">
    <source>
        <dbReference type="ARBA" id="ARBA00010617"/>
    </source>
</evidence>
<dbReference type="GO" id="GO:0004497">
    <property type="term" value="F:monooxygenase activity"/>
    <property type="evidence" value="ECO:0007669"/>
    <property type="project" value="UniProtKB-KW"/>
</dbReference>
<dbReference type="InterPro" id="IPR001128">
    <property type="entry name" value="Cyt_P450"/>
</dbReference>
<dbReference type="InterPro" id="IPR017972">
    <property type="entry name" value="Cyt_P450_CS"/>
</dbReference>
<keyword evidence="5" id="KW-0812">Transmembrane</keyword>
<dbReference type="InterPro" id="IPR002401">
    <property type="entry name" value="Cyt_P450_E_grp-I"/>
</dbReference>
<comment type="subcellular location">
    <subcellularLocation>
        <location evidence="2">Membrane</location>
        <topology evidence="2">Single-pass membrane protein</topology>
    </subcellularLocation>
</comment>
<keyword evidence="7" id="KW-1133">Transmembrane helix</keyword>
<dbReference type="PANTHER" id="PTHR24298">
    <property type="entry name" value="FLAVONOID 3'-MONOOXYGENASE-RELATED"/>
    <property type="match status" value="1"/>
</dbReference>
<dbReference type="FunFam" id="1.10.630.10:FF:000019">
    <property type="entry name" value="Cytochrome P450 family protein"/>
    <property type="match status" value="1"/>
</dbReference>
<evidence type="ECO:0000256" key="1">
    <source>
        <dbReference type="ARBA" id="ARBA00001971"/>
    </source>
</evidence>
<sequence>MRFLGNTEKRSQRTSRWRHDGRQDDALQYILFGSGRRCCLGVNLSYIFVGTAIGMMLQCFDWKTKGDKVDMEEAIGGLNLTMAHPLKCIPVARNLNPLACSNLKPCNFEFAKKLLVRGSSAPLLFFGLRHISVSLFTDFTDFIHFKSCVYDLKNAAVFKVDFVFSDSILCIMRSHSYVTYVTNWVFAHIKEAKFRIGNGGINSCKIKKSPKQLNPFERERDFHVSEADFYKSLWSRHGLPNITYFAWPDTRRKPKEPRLHYDLPPSPPTLPIIGHLHLLLSVLVHRSLQTLSTKYGSILYLRVFSFPVALVSSASIAYEIFREHDVNISSRGFPPTDDSLFAGSFSFTSAPYGDYWKFMKKLLVTNLLGPQALERSRGFRADELDLFYENLLDKAMKKESVDICVEALKLSNNSICKMIMGRSCSEENGEAERVRALATQLDGLTKKILLANMLRAGFKKLVVSLFRKEMMDVSSRFDELLERILVEHEDKLDMHHQGTDLVDALLAACRDKNAEYKISRNHIKSFFADLLFASTDTFVQTTQWTVAEIINNPNVLERLRGEIDSVVGKARLIQETDLPNLPYLQAVVKEGLRLHPPGPLFARFSQEGCRIGGFYVPEKTTLMINAYAVMRDSDSWEDPDEFKPERFLASSRSEQEKERREQAIKYIAFGSGRRSCPGENLAYIFLGTAIGVMVQGFEWRIKEEKVNMEEANVGLSLTMAYPLKVTPVPRTLVPLTQNPLNRSS</sequence>
<dbReference type="PANTHER" id="PTHR24298:SF819">
    <property type="entry name" value="CYTOCHROME P450, FAMILY 705, SUBFAMILY A, POLYPEPTIDE 15-RELATED"/>
    <property type="match status" value="1"/>
</dbReference>
<evidence type="ECO:0008006" key="15">
    <source>
        <dbReference type="Google" id="ProtNLM"/>
    </source>
</evidence>
<dbReference type="EMBL" id="CACSHJ010000089">
    <property type="protein sequence ID" value="CAA0383050.1"/>
    <property type="molecule type" value="Genomic_DNA"/>
</dbReference>
<evidence type="ECO:0000256" key="5">
    <source>
        <dbReference type="ARBA" id="ARBA00022692"/>
    </source>
</evidence>
<dbReference type="InterPro" id="IPR036396">
    <property type="entry name" value="Cyt_P450_sf"/>
</dbReference>
<evidence type="ECO:0000256" key="9">
    <source>
        <dbReference type="ARBA" id="ARBA00023004"/>
    </source>
</evidence>
<accession>A0A5S9XFF8</accession>
<dbReference type="Gene3D" id="1.10.630.10">
    <property type="entry name" value="Cytochrome P450"/>
    <property type="match status" value="2"/>
</dbReference>
<keyword evidence="6 12" id="KW-0479">Metal-binding</keyword>
<keyword evidence="9 12" id="KW-0408">Iron</keyword>
<evidence type="ECO:0000256" key="10">
    <source>
        <dbReference type="ARBA" id="ARBA00023033"/>
    </source>
</evidence>
<organism evidence="13 14">
    <name type="scientific">Arabidopsis thaliana</name>
    <name type="common">Mouse-ear cress</name>
    <dbReference type="NCBI Taxonomy" id="3702"/>
    <lineage>
        <taxon>Eukaryota</taxon>
        <taxon>Viridiplantae</taxon>
        <taxon>Streptophyta</taxon>
        <taxon>Embryophyta</taxon>
        <taxon>Tracheophyta</taxon>
        <taxon>Spermatophyta</taxon>
        <taxon>Magnoliopsida</taxon>
        <taxon>eudicotyledons</taxon>
        <taxon>Gunneridae</taxon>
        <taxon>Pentapetalae</taxon>
        <taxon>rosids</taxon>
        <taxon>malvids</taxon>
        <taxon>Brassicales</taxon>
        <taxon>Brassicaceae</taxon>
        <taxon>Camelineae</taxon>
        <taxon>Arabidopsis</taxon>
    </lineage>
</organism>
<keyword evidence="10" id="KW-0503">Monooxygenase</keyword>
<dbReference type="InterPro" id="IPR051103">
    <property type="entry name" value="Plant_metabolite_P450s"/>
</dbReference>
<dbReference type="OrthoDB" id="1470350at2759"/>
<evidence type="ECO:0000313" key="14">
    <source>
        <dbReference type="Proteomes" id="UP000434276"/>
    </source>
</evidence>
<dbReference type="PRINTS" id="PR00385">
    <property type="entry name" value="P450"/>
</dbReference>
<dbReference type="PRINTS" id="PR00463">
    <property type="entry name" value="EP450I"/>
</dbReference>
<dbReference type="Proteomes" id="UP000434276">
    <property type="component" value="Unassembled WGS sequence"/>
</dbReference>
<keyword evidence="8" id="KW-0560">Oxidoreductase</keyword>
<name>A0A5S9XFF8_ARATH</name>
<keyword evidence="4 12" id="KW-0349">Heme</keyword>
<dbReference type="CDD" id="cd20655">
    <property type="entry name" value="CYP93"/>
    <property type="match status" value="1"/>
</dbReference>
<dbReference type="AlphaFoldDB" id="A0A5S9XFF8"/>
<dbReference type="Pfam" id="PF00067">
    <property type="entry name" value="p450"/>
    <property type="match status" value="2"/>
</dbReference>
<evidence type="ECO:0000256" key="11">
    <source>
        <dbReference type="ARBA" id="ARBA00023136"/>
    </source>
</evidence>
<feature type="binding site" description="axial binding residue" evidence="12">
    <location>
        <position position="676"/>
    </location>
    <ligand>
        <name>heme</name>
        <dbReference type="ChEBI" id="CHEBI:30413"/>
    </ligand>
    <ligandPart>
        <name>Fe</name>
        <dbReference type="ChEBI" id="CHEBI:18248"/>
    </ligandPart>
</feature>
<comment type="cofactor">
    <cofactor evidence="1 12">
        <name>heme</name>
        <dbReference type="ChEBI" id="CHEBI:30413"/>
    </cofactor>
</comment>
<evidence type="ECO:0000256" key="2">
    <source>
        <dbReference type="ARBA" id="ARBA00004167"/>
    </source>
</evidence>
<keyword evidence="11" id="KW-0472">Membrane</keyword>
<evidence type="ECO:0000256" key="12">
    <source>
        <dbReference type="PIRSR" id="PIRSR602401-1"/>
    </source>
</evidence>
<evidence type="ECO:0000313" key="13">
    <source>
        <dbReference type="EMBL" id="CAA0383050.1"/>
    </source>
</evidence>
<dbReference type="SUPFAM" id="SSF48264">
    <property type="entry name" value="Cytochrome P450"/>
    <property type="match status" value="2"/>
</dbReference>
<protein>
    <recommendedName>
        <fullName evidence="15">Cytochrome P450</fullName>
    </recommendedName>
</protein>
<dbReference type="GO" id="GO:0020037">
    <property type="term" value="F:heme binding"/>
    <property type="evidence" value="ECO:0007669"/>
    <property type="project" value="InterPro"/>
</dbReference>